<evidence type="ECO:0000313" key="4">
    <source>
        <dbReference type="EMBL" id="KAG6952663.1"/>
    </source>
</evidence>
<feature type="domain" description="Ubiquitin-like protease family profile" evidence="3">
    <location>
        <begin position="1"/>
        <end position="59"/>
    </location>
</feature>
<dbReference type="PROSITE" id="PS50600">
    <property type="entry name" value="ULP_PROTEASE"/>
    <property type="match status" value="1"/>
</dbReference>
<sequence>MPMNINGNHWVCLIVDKARATIYSYDSFDKRANQNPQDSPIQKDGYNCGLFVCLYFWRRLCKEAGNDYSTNGLLRRR</sequence>
<proteinExistence type="predicted"/>
<evidence type="ECO:0000259" key="3">
    <source>
        <dbReference type="PROSITE" id="PS50600"/>
    </source>
</evidence>
<gene>
    <name evidence="4" type="ORF">JG687_00012867</name>
</gene>
<evidence type="ECO:0000256" key="1">
    <source>
        <dbReference type="ARBA" id="ARBA00022670"/>
    </source>
</evidence>
<comment type="caution">
    <text evidence="4">The sequence shown here is derived from an EMBL/GenBank/DDBJ whole genome shotgun (WGS) entry which is preliminary data.</text>
</comment>
<accession>A0A8T1U581</accession>
<dbReference type="Pfam" id="PF02902">
    <property type="entry name" value="Peptidase_C48"/>
    <property type="match status" value="1"/>
</dbReference>
<evidence type="ECO:0000313" key="5">
    <source>
        <dbReference type="Proteomes" id="UP000688947"/>
    </source>
</evidence>
<dbReference type="VEuPathDB" id="FungiDB:PC110_g10838"/>
<organism evidence="4 5">
    <name type="scientific">Phytophthora cactorum</name>
    <dbReference type="NCBI Taxonomy" id="29920"/>
    <lineage>
        <taxon>Eukaryota</taxon>
        <taxon>Sar</taxon>
        <taxon>Stramenopiles</taxon>
        <taxon>Oomycota</taxon>
        <taxon>Peronosporomycetes</taxon>
        <taxon>Peronosporales</taxon>
        <taxon>Peronosporaceae</taxon>
        <taxon>Phytophthora</taxon>
    </lineage>
</organism>
<dbReference type="AlphaFoldDB" id="A0A8T1U581"/>
<protein>
    <recommendedName>
        <fullName evidence="3">Ubiquitin-like protease family profile domain-containing protein</fullName>
    </recommendedName>
</protein>
<dbReference type="Proteomes" id="UP000688947">
    <property type="component" value="Unassembled WGS sequence"/>
</dbReference>
<dbReference type="GO" id="GO:0006508">
    <property type="term" value="P:proteolysis"/>
    <property type="evidence" value="ECO:0007669"/>
    <property type="project" value="UniProtKB-KW"/>
</dbReference>
<keyword evidence="2" id="KW-0378">Hydrolase</keyword>
<dbReference type="InterPro" id="IPR003653">
    <property type="entry name" value="Peptidase_C48_C"/>
</dbReference>
<reference evidence="4" key="1">
    <citation type="submission" date="2021-01" db="EMBL/GenBank/DDBJ databases">
        <title>Phytophthora aleatoria, a newly-described species from Pinus radiata is distinct from Phytophthora cactorum isolates based on comparative genomics.</title>
        <authorList>
            <person name="Mcdougal R."/>
            <person name="Panda P."/>
            <person name="Williams N."/>
            <person name="Studholme D.J."/>
        </authorList>
    </citation>
    <scope>NUCLEOTIDE SEQUENCE</scope>
    <source>
        <strain evidence="4">NZFS 3830</strain>
    </source>
</reference>
<dbReference type="GO" id="GO:0008234">
    <property type="term" value="F:cysteine-type peptidase activity"/>
    <property type="evidence" value="ECO:0007669"/>
    <property type="project" value="InterPro"/>
</dbReference>
<evidence type="ECO:0000256" key="2">
    <source>
        <dbReference type="ARBA" id="ARBA00022801"/>
    </source>
</evidence>
<name>A0A8T1U581_9STRA</name>
<keyword evidence="1" id="KW-0645">Protease</keyword>
<dbReference type="EMBL" id="JAENGZ010000899">
    <property type="protein sequence ID" value="KAG6952663.1"/>
    <property type="molecule type" value="Genomic_DNA"/>
</dbReference>
<dbReference type="OrthoDB" id="102527at2759"/>